<dbReference type="OrthoDB" id="9799090at2"/>
<keyword evidence="11" id="KW-0175">Coiled coil</keyword>
<evidence type="ECO:0000256" key="4">
    <source>
        <dbReference type="ARBA" id="ARBA00022692"/>
    </source>
</evidence>
<gene>
    <name evidence="14" type="ORF">AWB76_02904</name>
</gene>
<dbReference type="SUPFAM" id="SSF81324">
    <property type="entry name" value="Voltage-gated potassium channels"/>
    <property type="match status" value="1"/>
</dbReference>
<evidence type="ECO:0000256" key="9">
    <source>
        <dbReference type="ARBA" id="ARBA00023136"/>
    </source>
</evidence>
<dbReference type="STRING" id="1777137.AWB76_02904"/>
<dbReference type="PANTHER" id="PTHR10027:SF10">
    <property type="entry name" value="SLOWPOKE 2, ISOFORM D"/>
    <property type="match status" value="1"/>
</dbReference>
<keyword evidence="4 12" id="KW-0812">Transmembrane</keyword>
<evidence type="ECO:0000256" key="5">
    <source>
        <dbReference type="ARBA" id="ARBA00022826"/>
    </source>
</evidence>
<dbReference type="PANTHER" id="PTHR10027">
    <property type="entry name" value="CALCIUM-ACTIVATED POTASSIUM CHANNEL ALPHA CHAIN"/>
    <property type="match status" value="1"/>
</dbReference>
<reference evidence="15" key="1">
    <citation type="submission" date="2016-01" db="EMBL/GenBank/DDBJ databases">
        <authorList>
            <person name="Peeters Charlotte."/>
        </authorList>
    </citation>
    <scope>NUCLEOTIDE SEQUENCE [LARGE SCALE GENOMIC DNA]</scope>
</reference>
<keyword evidence="8" id="KW-0406">Ion transport</keyword>
<evidence type="ECO:0000256" key="12">
    <source>
        <dbReference type="SAM" id="Phobius"/>
    </source>
</evidence>
<evidence type="ECO:0000256" key="1">
    <source>
        <dbReference type="ARBA" id="ARBA00004141"/>
    </source>
</evidence>
<evidence type="ECO:0000256" key="6">
    <source>
        <dbReference type="ARBA" id="ARBA00022958"/>
    </source>
</evidence>
<evidence type="ECO:0000313" key="15">
    <source>
        <dbReference type="Proteomes" id="UP000054624"/>
    </source>
</evidence>
<feature type="transmembrane region" description="Helical" evidence="12">
    <location>
        <begin position="60"/>
        <end position="78"/>
    </location>
</feature>
<protein>
    <submittedName>
        <fullName evidence="14">Voltage-gated potassium channel</fullName>
    </submittedName>
</protein>
<dbReference type="EMBL" id="FCOI02000008">
    <property type="protein sequence ID" value="SAK60424.1"/>
    <property type="molecule type" value="Genomic_DNA"/>
</dbReference>
<keyword evidence="9 12" id="KW-0472">Membrane</keyword>
<feature type="transmembrane region" description="Helical" evidence="12">
    <location>
        <begin position="90"/>
        <end position="110"/>
    </location>
</feature>
<dbReference type="Gene3D" id="1.10.287.70">
    <property type="match status" value="1"/>
</dbReference>
<evidence type="ECO:0000256" key="10">
    <source>
        <dbReference type="ARBA" id="ARBA00023303"/>
    </source>
</evidence>
<dbReference type="GO" id="GO:0005267">
    <property type="term" value="F:potassium channel activity"/>
    <property type="evidence" value="ECO:0007669"/>
    <property type="project" value="UniProtKB-KW"/>
</dbReference>
<comment type="subcellular location">
    <subcellularLocation>
        <location evidence="1">Membrane</location>
        <topology evidence="1">Multi-pass membrane protein</topology>
    </subcellularLocation>
</comment>
<keyword evidence="5" id="KW-0631">Potassium channel</keyword>
<feature type="transmembrane region" description="Helical" evidence="12">
    <location>
        <begin position="116"/>
        <end position="137"/>
    </location>
</feature>
<dbReference type="Pfam" id="PF07885">
    <property type="entry name" value="Ion_trans_2"/>
    <property type="match status" value="1"/>
</dbReference>
<name>A0A158ARG5_9BURK</name>
<evidence type="ECO:0000256" key="3">
    <source>
        <dbReference type="ARBA" id="ARBA00022538"/>
    </source>
</evidence>
<dbReference type="InterPro" id="IPR013099">
    <property type="entry name" value="K_chnl_dom"/>
</dbReference>
<dbReference type="InterPro" id="IPR047871">
    <property type="entry name" value="K_chnl_Slo-like"/>
</dbReference>
<dbReference type="RefSeq" id="WP_061160887.1">
    <property type="nucleotide sequence ID" value="NZ_FCOI02000008.1"/>
</dbReference>
<feature type="coiled-coil region" evidence="11">
    <location>
        <begin position="224"/>
        <end position="258"/>
    </location>
</feature>
<keyword evidence="7 12" id="KW-1133">Transmembrane helix</keyword>
<evidence type="ECO:0000259" key="13">
    <source>
        <dbReference type="Pfam" id="PF07885"/>
    </source>
</evidence>
<dbReference type="Proteomes" id="UP000054624">
    <property type="component" value="Unassembled WGS sequence"/>
</dbReference>
<feature type="domain" description="Potassium channel" evidence="13">
    <location>
        <begin position="151"/>
        <end position="221"/>
    </location>
</feature>
<evidence type="ECO:0000256" key="8">
    <source>
        <dbReference type="ARBA" id="ARBA00023065"/>
    </source>
</evidence>
<organism evidence="14 15">
    <name type="scientific">Caballeronia temeraria</name>
    <dbReference type="NCBI Taxonomy" id="1777137"/>
    <lineage>
        <taxon>Bacteria</taxon>
        <taxon>Pseudomonadati</taxon>
        <taxon>Pseudomonadota</taxon>
        <taxon>Betaproteobacteria</taxon>
        <taxon>Burkholderiales</taxon>
        <taxon>Burkholderiaceae</taxon>
        <taxon>Caballeronia</taxon>
    </lineage>
</organism>
<accession>A0A158ARG5</accession>
<evidence type="ECO:0000256" key="7">
    <source>
        <dbReference type="ARBA" id="ARBA00022989"/>
    </source>
</evidence>
<keyword evidence="2" id="KW-0813">Transport</keyword>
<evidence type="ECO:0000313" key="14">
    <source>
        <dbReference type="EMBL" id="SAK60424.1"/>
    </source>
</evidence>
<dbReference type="GO" id="GO:0016020">
    <property type="term" value="C:membrane"/>
    <property type="evidence" value="ECO:0007669"/>
    <property type="project" value="UniProtKB-SubCell"/>
</dbReference>
<feature type="transmembrane region" description="Helical" evidence="12">
    <location>
        <begin position="32"/>
        <end position="54"/>
    </location>
</feature>
<proteinExistence type="predicted"/>
<keyword evidence="6" id="KW-0630">Potassium</keyword>
<keyword evidence="15" id="KW-1185">Reference proteome</keyword>
<sequence>MRHWLRTLGSYGVAAHDAPAAVRAWHRMRWPLFAALLLCIPAFYLELLGLDVALGVARGVYALAGMTCSGVLCRMLALTRHRATFLRRNALDVGLTLAALASISGGAVPWSGLEWILRLSFMGALALRIVLTLRALFVPHRLLILLAIGALLLLLAGAGFYCLEPRVHSYADGLWLAFESSATVGYGDIAPTTPASRVFAVFIVLLGYGMLSLTFASIAALFIGEEEKQLRRDMHRDIKRLEAEVAGMRDDLRALHGLLARAQARDDAGVGCDE</sequence>
<evidence type="ECO:0000256" key="2">
    <source>
        <dbReference type="ARBA" id="ARBA00022448"/>
    </source>
</evidence>
<feature type="transmembrane region" description="Helical" evidence="12">
    <location>
        <begin position="142"/>
        <end position="161"/>
    </location>
</feature>
<keyword evidence="10 14" id="KW-0407">Ion channel</keyword>
<keyword evidence="3" id="KW-0633">Potassium transport</keyword>
<evidence type="ECO:0000256" key="11">
    <source>
        <dbReference type="SAM" id="Coils"/>
    </source>
</evidence>
<feature type="transmembrane region" description="Helical" evidence="12">
    <location>
        <begin position="198"/>
        <end position="224"/>
    </location>
</feature>
<dbReference type="AlphaFoldDB" id="A0A158ARG5"/>